<evidence type="ECO:0000256" key="3">
    <source>
        <dbReference type="ARBA" id="ARBA00022737"/>
    </source>
</evidence>
<dbReference type="Proteomes" id="UP000824540">
    <property type="component" value="Unassembled WGS sequence"/>
</dbReference>
<dbReference type="GO" id="GO:0000981">
    <property type="term" value="F:DNA-binding transcription factor activity, RNA polymerase II-specific"/>
    <property type="evidence" value="ECO:0007669"/>
    <property type="project" value="TreeGrafter"/>
</dbReference>
<dbReference type="PANTHER" id="PTHR24384:SF218">
    <property type="entry name" value="ZINC FINGER PROTEIN 502"/>
    <property type="match status" value="1"/>
</dbReference>
<dbReference type="SMART" id="SM00980">
    <property type="entry name" value="THAP"/>
    <property type="match status" value="1"/>
</dbReference>
<dbReference type="PROSITE" id="PS50950">
    <property type="entry name" value="ZF_THAP"/>
    <property type="match status" value="1"/>
</dbReference>
<protein>
    <submittedName>
        <fullName evidence="12">Uncharacterized protein</fullName>
    </submittedName>
</protein>
<keyword evidence="2" id="KW-0479">Metal-binding</keyword>
<name>A0A8T2N171_9TELE</name>
<dbReference type="InterPro" id="IPR006612">
    <property type="entry name" value="THAP_Znf"/>
</dbReference>
<keyword evidence="6 8" id="KW-0238">DNA-binding</keyword>
<proteinExistence type="inferred from homology"/>
<evidence type="ECO:0000256" key="2">
    <source>
        <dbReference type="ARBA" id="ARBA00022723"/>
    </source>
</evidence>
<dbReference type="OrthoDB" id="8698350at2759"/>
<evidence type="ECO:0000313" key="13">
    <source>
        <dbReference type="Proteomes" id="UP000824540"/>
    </source>
</evidence>
<evidence type="ECO:0000256" key="7">
    <source>
        <dbReference type="PROSITE-ProRule" id="PRU00042"/>
    </source>
</evidence>
<dbReference type="AlphaFoldDB" id="A0A8T2N171"/>
<dbReference type="PROSITE" id="PS00028">
    <property type="entry name" value="ZINC_FINGER_C2H2_1"/>
    <property type="match status" value="4"/>
</dbReference>
<feature type="region of interest" description="Disordered" evidence="9">
    <location>
        <begin position="77"/>
        <end position="96"/>
    </location>
</feature>
<reference evidence="12" key="1">
    <citation type="thesis" date="2021" institute="BYU ScholarsArchive" country="Provo, UT, USA">
        <title>Applications of and Algorithms for Genome Assembly and Genomic Analyses with an Emphasis on Marine Teleosts.</title>
        <authorList>
            <person name="Pickett B.D."/>
        </authorList>
    </citation>
    <scope>NUCLEOTIDE SEQUENCE</scope>
    <source>
        <strain evidence="12">HI-2016</strain>
    </source>
</reference>
<dbReference type="GO" id="GO:0008270">
    <property type="term" value="F:zinc ion binding"/>
    <property type="evidence" value="ECO:0007669"/>
    <property type="project" value="UniProtKB-KW"/>
</dbReference>
<comment type="similarity">
    <text evidence="1">Belongs to the krueppel C2H2-type zinc-finger protein family.</text>
</comment>
<evidence type="ECO:0000256" key="6">
    <source>
        <dbReference type="ARBA" id="ARBA00023125"/>
    </source>
</evidence>
<dbReference type="InterPro" id="IPR036236">
    <property type="entry name" value="Znf_C2H2_sf"/>
</dbReference>
<dbReference type="PANTHER" id="PTHR24384">
    <property type="entry name" value="FINGER PUTATIVE TRANSCRIPTION FACTOR FAMILY-RELATED"/>
    <property type="match status" value="1"/>
</dbReference>
<feature type="domain" description="C2H2-type" evidence="10">
    <location>
        <begin position="428"/>
        <end position="456"/>
    </location>
</feature>
<dbReference type="GO" id="GO:0000978">
    <property type="term" value="F:RNA polymerase II cis-regulatory region sequence-specific DNA binding"/>
    <property type="evidence" value="ECO:0007669"/>
    <property type="project" value="TreeGrafter"/>
</dbReference>
<evidence type="ECO:0000256" key="8">
    <source>
        <dbReference type="PROSITE-ProRule" id="PRU00309"/>
    </source>
</evidence>
<feature type="domain" description="C2H2-type" evidence="10">
    <location>
        <begin position="223"/>
        <end position="250"/>
    </location>
</feature>
<evidence type="ECO:0000259" key="11">
    <source>
        <dbReference type="PROSITE" id="PS50950"/>
    </source>
</evidence>
<accession>A0A8T2N171</accession>
<evidence type="ECO:0000256" key="5">
    <source>
        <dbReference type="ARBA" id="ARBA00022833"/>
    </source>
</evidence>
<keyword evidence="3" id="KW-0677">Repeat</keyword>
<evidence type="ECO:0000256" key="1">
    <source>
        <dbReference type="ARBA" id="ARBA00006991"/>
    </source>
</evidence>
<keyword evidence="13" id="KW-1185">Reference proteome</keyword>
<feature type="domain" description="C2H2-type" evidence="10">
    <location>
        <begin position="196"/>
        <end position="218"/>
    </location>
</feature>
<dbReference type="PROSITE" id="PS50157">
    <property type="entry name" value="ZINC_FINGER_C2H2_2"/>
    <property type="match status" value="5"/>
</dbReference>
<dbReference type="InterPro" id="IPR050752">
    <property type="entry name" value="C2H2-ZF_domain"/>
</dbReference>
<dbReference type="Pfam" id="PF05485">
    <property type="entry name" value="THAP"/>
    <property type="match status" value="1"/>
</dbReference>
<feature type="compositionally biased region" description="Basic and acidic residues" evidence="9">
    <location>
        <begin position="387"/>
        <end position="399"/>
    </location>
</feature>
<evidence type="ECO:0000259" key="10">
    <source>
        <dbReference type="PROSITE" id="PS50157"/>
    </source>
</evidence>
<dbReference type="InterPro" id="IPR013087">
    <property type="entry name" value="Znf_C2H2_type"/>
</dbReference>
<gene>
    <name evidence="12" type="ORF">JZ751_018614</name>
</gene>
<sequence>MPAEPKSGQRGEWVCCAKNCPSFSCSTAGSAVPAPLHPFPPRGSRRYMLWAGMVGVTPLPVAPKLCSLHFSPDQYKQTGIGRTSPGAPIRGDHTKPRKLRKDALPSLFYDSDGETFEIGDLQSVGMEGQGNVLLSEVETGRNCNYRPHCNGVTQQRCRQYVNYAHTVDVGVCDSPRAGNEVSRTLQESGRFGKDAHGCNFCGASFPSCLNLGSHLRVHHAFPLKCHSCGLCLSNHWKLNQHLKVHGRGFPVRKASCVSTPVGSCELQLRTPSSLECRDCGRRFESQFWLAMHSQVHSASWQKAQERVLLRRKESSEKAAFHQPITAILQGSFSVLTQSPLFHSGDILRKGNPVKAEMSQLFAQNIPSENMETALLSDEKNKVNLERRTEKAAAHKDRGSLESGRLVPKAPEKPRVNPPYLSLSSLTARRCSDCGGRFTWPHSLALHRRKRHRRRSSSKQECQCGRLFGRRLDLLHHELGHVRSGHYICCQCGALCKRSTRLLSHWQKHHGNRPLLKCVCGLTFKRIENFVWHLLRNKA</sequence>
<keyword evidence="4 7" id="KW-0863">Zinc-finger</keyword>
<feature type="domain" description="THAP-type" evidence="11">
    <location>
        <begin position="1"/>
        <end position="108"/>
    </location>
</feature>
<comment type="caution">
    <text evidence="12">The sequence shown here is derived from an EMBL/GenBank/DDBJ whole genome shotgun (WGS) entry which is preliminary data.</text>
</comment>
<dbReference type="SMART" id="SM00355">
    <property type="entry name" value="ZnF_C2H2"/>
    <property type="match status" value="6"/>
</dbReference>
<dbReference type="Gene3D" id="3.30.160.60">
    <property type="entry name" value="Classic Zinc Finger"/>
    <property type="match status" value="2"/>
</dbReference>
<evidence type="ECO:0000256" key="4">
    <source>
        <dbReference type="ARBA" id="ARBA00022771"/>
    </source>
</evidence>
<keyword evidence="5" id="KW-0862">Zinc</keyword>
<evidence type="ECO:0000256" key="9">
    <source>
        <dbReference type="SAM" id="MobiDB-lite"/>
    </source>
</evidence>
<organism evidence="12 13">
    <name type="scientific">Albula glossodonta</name>
    <name type="common">roundjaw bonefish</name>
    <dbReference type="NCBI Taxonomy" id="121402"/>
    <lineage>
        <taxon>Eukaryota</taxon>
        <taxon>Metazoa</taxon>
        <taxon>Chordata</taxon>
        <taxon>Craniata</taxon>
        <taxon>Vertebrata</taxon>
        <taxon>Euteleostomi</taxon>
        <taxon>Actinopterygii</taxon>
        <taxon>Neopterygii</taxon>
        <taxon>Teleostei</taxon>
        <taxon>Albuliformes</taxon>
        <taxon>Albulidae</taxon>
        <taxon>Albula</taxon>
    </lineage>
</organism>
<feature type="domain" description="C2H2-type" evidence="10">
    <location>
        <begin position="486"/>
        <end position="513"/>
    </location>
</feature>
<feature type="domain" description="C2H2-type" evidence="10">
    <location>
        <begin position="274"/>
        <end position="301"/>
    </location>
</feature>
<feature type="region of interest" description="Disordered" evidence="9">
    <location>
        <begin position="387"/>
        <end position="413"/>
    </location>
</feature>
<dbReference type="SUPFAM" id="SSF57667">
    <property type="entry name" value="beta-beta-alpha zinc fingers"/>
    <property type="match status" value="2"/>
</dbReference>
<evidence type="ECO:0000313" key="12">
    <source>
        <dbReference type="EMBL" id="KAG9331638.1"/>
    </source>
</evidence>
<dbReference type="EMBL" id="JAFBMS010000312">
    <property type="protein sequence ID" value="KAG9331638.1"/>
    <property type="molecule type" value="Genomic_DNA"/>
</dbReference>
<dbReference type="SUPFAM" id="SSF57716">
    <property type="entry name" value="Glucocorticoid receptor-like (DNA-binding domain)"/>
    <property type="match status" value="1"/>
</dbReference>